<dbReference type="InterPro" id="IPR025743">
    <property type="entry name" value="TssM1_N"/>
</dbReference>
<dbReference type="Pfam" id="PF14331">
    <property type="entry name" value="IcmF-related_N"/>
    <property type="match status" value="1"/>
</dbReference>
<evidence type="ECO:0000259" key="2">
    <source>
        <dbReference type="Pfam" id="PF06744"/>
    </source>
</evidence>
<dbReference type="InterPro" id="IPR017731">
    <property type="entry name" value="TssM1-like"/>
</dbReference>
<dbReference type="RefSeq" id="WP_171097237.1">
    <property type="nucleotide sequence ID" value="NZ_CP053084.1"/>
</dbReference>
<keyword evidence="6" id="KW-1185">Reference proteome</keyword>
<proteinExistence type="predicted"/>
<organism evidence="5 6">
    <name type="scientific">Limnobacter profundi</name>
    <dbReference type="NCBI Taxonomy" id="2732163"/>
    <lineage>
        <taxon>Bacteria</taxon>
        <taxon>Pseudomonadati</taxon>
        <taxon>Pseudomonadota</taxon>
        <taxon>Betaproteobacteria</taxon>
        <taxon>Burkholderiales</taxon>
        <taxon>Burkholderiaceae</taxon>
        <taxon>Limnobacter</taxon>
    </lineage>
</organism>
<keyword evidence="1" id="KW-0812">Transmembrane</keyword>
<feature type="transmembrane region" description="Helical" evidence="1">
    <location>
        <begin position="37"/>
        <end position="60"/>
    </location>
</feature>
<gene>
    <name evidence="5" type="primary">tssM</name>
    <name evidence="5" type="ORF">HKT17_01190</name>
</gene>
<sequence>MLLKFVLSLLAFIGFLALIWLVGPIVSIGDSQPFAGIWIRSTLSVLIFALVFGPLAWRWWKVHKAEHALKAGLTRQDEQSQMQAAKLHDIFKRAVETLRQHQSRKAWYLSKPGLYELPWYVIVGPPGSGKTTALKNAGLRFPLQDPLGKESVKGVGGTRNCDWWFTDKAVLIDTAGRFTTQDSDQNTDAAGWNSFLGLLKKHRPKQPVNGVLLTLSIQELLDVEAKRKETAAKIALRLQEMIRTLGMCPPVYVLVTKLDLLCGFKETFGRLSETERAKAWGVNFEHPNTLSTTLSADLPRALGQMVEKLSAQLNARLEREEQAYKCTKLFEFPLAVAQLKPAIEGLLSMAFSSDSPFEKQVTLRGVYLTSGTQDGNVFDRIASAMANNPAEGTTAKGPGKSFFIRDVLSQVVFAEQHLAAYVKKKALLEQLVYFSTIAVAVIGFSLLSLGWWISYGNNSEAIAQTLERSTALAAQTANLPTEAQAPLQELFKALNDLRAVAQANPDAVNHTLGLNQDEKLQQAEQIAYRNSLANALIPRVAKRLEDRLRNALNQDMELAYESLKAYVMIHTPKHYDAEALSTWVVYDWQQNVFVAYEPELRDSAGLHLEAAIHLGAPNRLPPKDQELIDTARQIIGTQALDERLYKRMQRFFTPQPGADFNLIKTVGISAAGIFNRPSGQSLNQGVDALYTRQGYVSYFLAKLPVEADRLRQESSWVMGDTSTGNRASELNSTALLQQARQLYVRDYIRTWDTYLKDVQILKPAQFDQAVDLARVLASPQSPLKKFLEGVSTHTRLASAMSKAGEKTEALANQKANQALSPNVALLAGSDFKPVDFEVPLEQQVDDHFSDINNLFEGNPPAYAQVATLLNDLYAQLAAVSSAKKSKVPPPPASAMDSLLVGAGVLPEPVRAIVGQLAGQGSAQGRAAERANLTADLRPLQEVCRRTVTNRYPIHPGSGLDVLTDDFARFFGPGGLMDQFFSSRLASVVDTGGANWTLKPLSDGSAPQANPSLVQFQRAARIRDVFFQGSKPTASFDVEMRLINASNPGDVFYLETNGDLKMFSKQFQPTHRIQWGGQSPSTTLRVRASEGNYKTYNGPWALFRLFDAAQIQNTERPEKFRATFNLDGKQFEFEVLANSAFNPLRLTELKQFRCPGNL</sequence>
<dbReference type="InterPro" id="IPR053156">
    <property type="entry name" value="T6SS_TssM-like"/>
</dbReference>
<name>A0ABX6N3T5_9BURK</name>
<reference evidence="5 6" key="1">
    <citation type="submission" date="2020-05" db="EMBL/GenBank/DDBJ databases">
        <title>Compete genome of Limnobacter sp. SAORIC-580.</title>
        <authorList>
            <person name="Song J."/>
            <person name="Cho J.-C."/>
        </authorList>
    </citation>
    <scope>NUCLEOTIDE SEQUENCE [LARGE SCALE GENOMIC DNA]</scope>
    <source>
        <strain evidence="5 6">SAORIC-580</strain>
    </source>
</reference>
<dbReference type="Proteomes" id="UP000501130">
    <property type="component" value="Chromosome"/>
</dbReference>
<dbReference type="InterPro" id="IPR010623">
    <property type="entry name" value="IcmF_C"/>
</dbReference>
<evidence type="ECO:0000313" key="6">
    <source>
        <dbReference type="Proteomes" id="UP000501130"/>
    </source>
</evidence>
<keyword evidence="1" id="KW-0472">Membrane</keyword>
<dbReference type="PANTHER" id="PTHR36153:SF1">
    <property type="entry name" value="TYPE VI SECRETION SYSTEM COMPONENT TSSM1"/>
    <property type="match status" value="1"/>
</dbReference>
<dbReference type="SUPFAM" id="SSF52540">
    <property type="entry name" value="P-loop containing nucleoside triphosphate hydrolases"/>
    <property type="match status" value="1"/>
</dbReference>
<feature type="domain" description="Type VI secretion system component TssM1 N-terminal" evidence="4">
    <location>
        <begin position="186"/>
        <end position="433"/>
    </location>
</feature>
<accession>A0ABX6N3T5</accession>
<protein>
    <submittedName>
        <fullName evidence="5">Type VI secretion system membrane subunit TssM</fullName>
    </submittedName>
</protein>
<dbReference type="EMBL" id="CP053084">
    <property type="protein sequence ID" value="QJR28419.1"/>
    <property type="molecule type" value="Genomic_DNA"/>
</dbReference>
<evidence type="ECO:0000259" key="3">
    <source>
        <dbReference type="Pfam" id="PF06761"/>
    </source>
</evidence>
<feature type="domain" description="IcmF-related" evidence="3">
    <location>
        <begin position="492"/>
        <end position="795"/>
    </location>
</feature>
<dbReference type="NCBIfam" id="TIGR03348">
    <property type="entry name" value="VI_IcmF"/>
    <property type="match status" value="1"/>
</dbReference>
<dbReference type="InterPro" id="IPR027417">
    <property type="entry name" value="P-loop_NTPase"/>
</dbReference>
<dbReference type="Pfam" id="PF06761">
    <property type="entry name" value="IcmF-related"/>
    <property type="match status" value="1"/>
</dbReference>
<evidence type="ECO:0000313" key="5">
    <source>
        <dbReference type="EMBL" id="QJR28419.1"/>
    </source>
</evidence>
<dbReference type="InterPro" id="IPR009612">
    <property type="entry name" value="IcmF-rel"/>
</dbReference>
<feature type="transmembrane region" description="Helical" evidence="1">
    <location>
        <begin position="431"/>
        <end position="453"/>
    </location>
</feature>
<keyword evidence="1" id="KW-1133">Transmembrane helix</keyword>
<dbReference type="Pfam" id="PF06744">
    <property type="entry name" value="IcmF_C"/>
    <property type="match status" value="1"/>
</dbReference>
<evidence type="ECO:0000259" key="4">
    <source>
        <dbReference type="Pfam" id="PF14331"/>
    </source>
</evidence>
<evidence type="ECO:0000256" key="1">
    <source>
        <dbReference type="SAM" id="Phobius"/>
    </source>
</evidence>
<feature type="domain" description="Type VI secretion system IcmF C-terminal" evidence="2">
    <location>
        <begin position="1045"/>
        <end position="1138"/>
    </location>
</feature>
<dbReference type="PANTHER" id="PTHR36153">
    <property type="entry name" value="INNER MEMBRANE PROTEIN-RELATED"/>
    <property type="match status" value="1"/>
</dbReference>